<comment type="caution">
    <text evidence="2">The sequence shown here is derived from an EMBL/GenBank/DDBJ whole genome shotgun (WGS) entry which is preliminary data.</text>
</comment>
<dbReference type="InterPro" id="IPR000073">
    <property type="entry name" value="AB_hydrolase_1"/>
</dbReference>
<reference evidence="2" key="2">
    <citation type="submission" date="2020-09" db="EMBL/GenBank/DDBJ databases">
        <authorList>
            <person name="Sun Q."/>
            <person name="Kim S."/>
        </authorList>
    </citation>
    <scope>NUCLEOTIDE SEQUENCE</scope>
    <source>
        <strain evidence="2">KCTC 23310</strain>
    </source>
</reference>
<dbReference type="PANTHER" id="PTHR43433:SF5">
    <property type="entry name" value="AB HYDROLASE-1 DOMAIN-CONTAINING PROTEIN"/>
    <property type="match status" value="1"/>
</dbReference>
<dbReference type="Gene3D" id="3.40.50.1820">
    <property type="entry name" value="alpha/beta hydrolase"/>
    <property type="match status" value="1"/>
</dbReference>
<dbReference type="EMBL" id="BMYJ01000001">
    <property type="protein sequence ID" value="GHC44213.1"/>
    <property type="molecule type" value="Genomic_DNA"/>
</dbReference>
<evidence type="ECO:0000259" key="1">
    <source>
        <dbReference type="Pfam" id="PF12697"/>
    </source>
</evidence>
<proteinExistence type="predicted"/>
<dbReference type="GO" id="GO:0016787">
    <property type="term" value="F:hydrolase activity"/>
    <property type="evidence" value="ECO:0007669"/>
    <property type="project" value="UniProtKB-KW"/>
</dbReference>
<dbReference type="Pfam" id="PF12697">
    <property type="entry name" value="Abhydrolase_6"/>
    <property type="match status" value="1"/>
</dbReference>
<sequence length="285" mass="30552">MEQAAEAAFPPTGSLIRVDGFTVHAHQEGTGPDLVLIHGASANTRDYTFDMVGKLADRYRVTVFDRPGLGWSEDIGEAALSPQGQAAHLIKAARQLGLQNPLLMAQSYGASVALAWALQDSAAGLVLVSGAMMPWEGRALGAFYEVAQTGLGGVTAVPLIAAFPPYGYARQAVESVAAPESAPQGYADYIGLPLILRRNSIRVNARQVGRLKSHIFEMLPDYPRLTLPVEILHGTADQVTFASVHSEPLHRLLPQSRLTLLEGAGHMAHHTRQAEVIAAIDRLVK</sequence>
<keyword evidence="2" id="KW-0808">Transferase</keyword>
<keyword evidence="2" id="KW-0378">Hydrolase</keyword>
<reference evidence="2" key="1">
    <citation type="journal article" date="2014" name="Int. J. Syst. Evol. Microbiol.">
        <title>Complete genome sequence of Corynebacterium casei LMG S-19264T (=DSM 44701T), isolated from a smear-ripened cheese.</title>
        <authorList>
            <consortium name="US DOE Joint Genome Institute (JGI-PGF)"/>
            <person name="Walter F."/>
            <person name="Albersmeier A."/>
            <person name="Kalinowski J."/>
            <person name="Ruckert C."/>
        </authorList>
    </citation>
    <scope>NUCLEOTIDE SEQUENCE</scope>
    <source>
        <strain evidence="2">KCTC 23310</strain>
    </source>
</reference>
<dbReference type="InterPro" id="IPR050471">
    <property type="entry name" value="AB_hydrolase"/>
</dbReference>
<dbReference type="InterPro" id="IPR029058">
    <property type="entry name" value="AB_hydrolase_fold"/>
</dbReference>
<name>A0A918TGK1_9RHOB</name>
<dbReference type="AlphaFoldDB" id="A0A918TGK1"/>
<keyword evidence="3" id="KW-1185">Reference proteome</keyword>
<protein>
    <submittedName>
        <fullName evidence="2">Hydrolase or acyltransferase (Alpha/beta hydrolase)</fullName>
    </submittedName>
</protein>
<gene>
    <name evidence="2" type="ORF">GCM10007315_01730</name>
</gene>
<organism evidence="2 3">
    <name type="scientific">Neogemmobacter tilapiae</name>
    <dbReference type="NCBI Taxonomy" id="875041"/>
    <lineage>
        <taxon>Bacteria</taxon>
        <taxon>Pseudomonadati</taxon>
        <taxon>Pseudomonadota</taxon>
        <taxon>Alphaproteobacteria</taxon>
        <taxon>Rhodobacterales</taxon>
        <taxon>Paracoccaceae</taxon>
        <taxon>Neogemmobacter</taxon>
    </lineage>
</organism>
<dbReference type="SUPFAM" id="SSF53474">
    <property type="entry name" value="alpha/beta-Hydrolases"/>
    <property type="match status" value="1"/>
</dbReference>
<dbReference type="GO" id="GO:0016746">
    <property type="term" value="F:acyltransferase activity"/>
    <property type="evidence" value="ECO:0007669"/>
    <property type="project" value="UniProtKB-KW"/>
</dbReference>
<keyword evidence="2" id="KW-0012">Acyltransferase</keyword>
<feature type="domain" description="AB hydrolase-1" evidence="1">
    <location>
        <begin position="34"/>
        <end position="279"/>
    </location>
</feature>
<dbReference type="Proteomes" id="UP000638981">
    <property type="component" value="Unassembled WGS sequence"/>
</dbReference>
<evidence type="ECO:0000313" key="2">
    <source>
        <dbReference type="EMBL" id="GHC44213.1"/>
    </source>
</evidence>
<evidence type="ECO:0000313" key="3">
    <source>
        <dbReference type="Proteomes" id="UP000638981"/>
    </source>
</evidence>
<accession>A0A918TGK1</accession>
<dbReference type="PANTHER" id="PTHR43433">
    <property type="entry name" value="HYDROLASE, ALPHA/BETA FOLD FAMILY PROTEIN"/>
    <property type="match status" value="1"/>
</dbReference>